<reference evidence="1 2" key="1">
    <citation type="submission" date="2020-09" db="EMBL/GenBank/DDBJ databases">
        <title>De no assembly of potato wild relative species, Solanum commersonii.</title>
        <authorList>
            <person name="Cho K."/>
        </authorList>
    </citation>
    <scope>NUCLEOTIDE SEQUENCE [LARGE SCALE GENOMIC DNA]</scope>
    <source>
        <strain evidence="1">LZ3.2</strain>
        <tissue evidence="1">Leaf</tissue>
    </source>
</reference>
<sequence length="139" mass="15069">MFFFSPGLLATNLIIDHPLTGTLAVFRVARVIDLHYQCNRISQVEPLGNQLRKLQLLSPRPTVKNKLSSISVGTSTCLGLLKLVEKVVAVEVSLNAASAATTVSLWFATAKKSAWLSAALITRRRFVSPESTMTTVVSA</sequence>
<comment type="caution">
    <text evidence="1">The sequence shown here is derived from an EMBL/GenBank/DDBJ whole genome shotgun (WGS) entry which is preliminary data.</text>
</comment>
<dbReference type="AlphaFoldDB" id="A0A9J5YMG0"/>
<evidence type="ECO:0000313" key="2">
    <source>
        <dbReference type="Proteomes" id="UP000824120"/>
    </source>
</evidence>
<name>A0A9J5YMG0_SOLCO</name>
<accession>A0A9J5YMG0</accession>
<dbReference type="Proteomes" id="UP000824120">
    <property type="component" value="Chromosome 6"/>
</dbReference>
<evidence type="ECO:0000313" key="1">
    <source>
        <dbReference type="EMBL" id="KAG5600316.1"/>
    </source>
</evidence>
<keyword evidence="2" id="KW-1185">Reference proteome</keyword>
<dbReference type="EMBL" id="JACXVP010000006">
    <property type="protein sequence ID" value="KAG5600316.1"/>
    <property type="molecule type" value="Genomic_DNA"/>
</dbReference>
<proteinExistence type="predicted"/>
<protein>
    <submittedName>
        <fullName evidence="1">Uncharacterized protein</fullName>
    </submittedName>
</protein>
<gene>
    <name evidence="1" type="ORF">H5410_031686</name>
</gene>
<organism evidence="1 2">
    <name type="scientific">Solanum commersonii</name>
    <name type="common">Commerson's wild potato</name>
    <name type="synonym">Commerson's nightshade</name>
    <dbReference type="NCBI Taxonomy" id="4109"/>
    <lineage>
        <taxon>Eukaryota</taxon>
        <taxon>Viridiplantae</taxon>
        <taxon>Streptophyta</taxon>
        <taxon>Embryophyta</taxon>
        <taxon>Tracheophyta</taxon>
        <taxon>Spermatophyta</taxon>
        <taxon>Magnoliopsida</taxon>
        <taxon>eudicotyledons</taxon>
        <taxon>Gunneridae</taxon>
        <taxon>Pentapetalae</taxon>
        <taxon>asterids</taxon>
        <taxon>lamiids</taxon>
        <taxon>Solanales</taxon>
        <taxon>Solanaceae</taxon>
        <taxon>Solanoideae</taxon>
        <taxon>Solaneae</taxon>
        <taxon>Solanum</taxon>
    </lineage>
</organism>